<feature type="repeat" description="ANK" evidence="1">
    <location>
        <begin position="64"/>
        <end position="85"/>
    </location>
</feature>
<dbReference type="SMART" id="SM00248">
    <property type="entry name" value="ANK"/>
    <property type="match status" value="2"/>
</dbReference>
<keyword evidence="2" id="KW-1133">Transmembrane helix</keyword>
<sequence length="443" mass="50484">MAAGTGNIDAFYALVREHPYMLEHIDQIPSIDTPLHIAANEGQINFATEMMNLKPSFARKLNQDGFSPMHLAFRNGHPKRMLRLLKIDNDLVRVKGRQGMTPFLWAATVGNRDLNCASKNDHIGALNLLIGWLQRNCRGGAFDLSEKVVNWRDEYDNTVLHITAKKEQYEVSAMQLYYRLLLGFEFLFAAAKNSEGLMAREIIENVERKGLNMSGEDDDTADKIKRIKKKLDTLELILIVLIRARNGLSENMINATLVTVALVITAVDQSSFSPPRGVWQVDNNSIPTTTSNVTTTALQIFDDNYNNSRFKHLLGQESRKTGTTIMNPDLYSMFWVCNLLTFELPLLSNVPSFLLIPLYYLSVSYFYSMTLISPSWFWENVNYILTWLAILLPLRLLRLIIRLLMSPAYKEYIRLHRAVTRANKVGIIQPLLRGNLVDILLCP</sequence>
<keyword evidence="1" id="KW-0040">ANK repeat</keyword>
<dbReference type="PROSITE" id="PS50297">
    <property type="entry name" value="ANK_REP_REGION"/>
    <property type="match status" value="1"/>
</dbReference>
<evidence type="ECO:0000256" key="1">
    <source>
        <dbReference type="PROSITE-ProRule" id="PRU00023"/>
    </source>
</evidence>
<keyword evidence="4" id="KW-1185">Reference proteome</keyword>
<keyword evidence="2" id="KW-0812">Transmembrane</keyword>
<dbReference type="PANTHER" id="PTHR24128:SF60">
    <property type="entry name" value="ALPHA-LATROTOXIN-LHE1A-LIKE"/>
    <property type="match status" value="1"/>
</dbReference>
<dbReference type="PROSITE" id="PS50088">
    <property type="entry name" value="ANK_REPEAT"/>
    <property type="match status" value="1"/>
</dbReference>
<dbReference type="Gene3D" id="1.25.40.20">
    <property type="entry name" value="Ankyrin repeat-containing domain"/>
    <property type="match status" value="1"/>
</dbReference>
<dbReference type="InterPro" id="IPR036770">
    <property type="entry name" value="Ankyrin_rpt-contain_sf"/>
</dbReference>
<organism evidence="3 4">
    <name type="scientific">Gossypium darwinii</name>
    <name type="common">Darwin's cotton</name>
    <name type="synonym">Gossypium barbadense var. darwinii</name>
    <dbReference type="NCBI Taxonomy" id="34276"/>
    <lineage>
        <taxon>Eukaryota</taxon>
        <taxon>Viridiplantae</taxon>
        <taxon>Streptophyta</taxon>
        <taxon>Embryophyta</taxon>
        <taxon>Tracheophyta</taxon>
        <taxon>Spermatophyta</taxon>
        <taxon>Magnoliopsida</taxon>
        <taxon>eudicotyledons</taxon>
        <taxon>Gunneridae</taxon>
        <taxon>Pentapetalae</taxon>
        <taxon>rosids</taxon>
        <taxon>malvids</taxon>
        <taxon>Malvales</taxon>
        <taxon>Malvaceae</taxon>
        <taxon>Malvoideae</taxon>
        <taxon>Gossypium</taxon>
    </lineage>
</organism>
<dbReference type="AlphaFoldDB" id="A0A5D2BVF1"/>
<name>A0A5D2BVF1_GOSDA</name>
<dbReference type="SUPFAM" id="SSF48403">
    <property type="entry name" value="Ankyrin repeat"/>
    <property type="match status" value="1"/>
</dbReference>
<dbReference type="Pfam" id="PF12796">
    <property type="entry name" value="Ank_2"/>
    <property type="match status" value="1"/>
</dbReference>
<dbReference type="PANTHER" id="PTHR24128">
    <property type="entry name" value="HOMEOBOX PROTEIN WARIAI"/>
    <property type="match status" value="1"/>
</dbReference>
<keyword evidence="2" id="KW-0472">Membrane</keyword>
<gene>
    <name evidence="3" type="ORF">ES288_D08G311700v1</name>
</gene>
<accession>A0A5D2BVF1</accession>
<reference evidence="3 4" key="1">
    <citation type="submission" date="2019-06" db="EMBL/GenBank/DDBJ databases">
        <title>WGS assembly of Gossypium darwinii.</title>
        <authorList>
            <person name="Chen Z.J."/>
            <person name="Sreedasyam A."/>
            <person name="Ando A."/>
            <person name="Song Q."/>
            <person name="De L."/>
            <person name="Hulse-Kemp A."/>
            <person name="Ding M."/>
            <person name="Ye W."/>
            <person name="Kirkbride R."/>
            <person name="Jenkins J."/>
            <person name="Plott C."/>
            <person name="Lovell J."/>
            <person name="Lin Y.-M."/>
            <person name="Vaughn R."/>
            <person name="Liu B."/>
            <person name="Li W."/>
            <person name="Simpson S."/>
            <person name="Scheffler B."/>
            <person name="Saski C."/>
            <person name="Grover C."/>
            <person name="Hu G."/>
            <person name="Conover J."/>
            <person name="Carlson J."/>
            <person name="Shu S."/>
            <person name="Boston L."/>
            <person name="Williams M."/>
            <person name="Peterson D."/>
            <person name="Mcgee K."/>
            <person name="Jones D."/>
            <person name="Wendel J."/>
            <person name="Stelly D."/>
            <person name="Grimwood J."/>
            <person name="Schmutz J."/>
        </authorList>
    </citation>
    <scope>NUCLEOTIDE SEQUENCE [LARGE SCALE GENOMIC DNA]</scope>
    <source>
        <strain evidence="3">1808015.09</strain>
    </source>
</reference>
<dbReference type="EMBL" id="CM017708">
    <property type="protein sequence ID" value="TYG59546.1"/>
    <property type="molecule type" value="Genomic_DNA"/>
</dbReference>
<dbReference type="InterPro" id="IPR002110">
    <property type="entry name" value="Ankyrin_rpt"/>
</dbReference>
<protein>
    <submittedName>
        <fullName evidence="3">Uncharacterized protein</fullName>
    </submittedName>
</protein>
<feature type="transmembrane region" description="Helical" evidence="2">
    <location>
        <begin position="384"/>
        <end position="405"/>
    </location>
</feature>
<proteinExistence type="predicted"/>
<dbReference type="Proteomes" id="UP000323506">
    <property type="component" value="Chromosome D08"/>
</dbReference>
<evidence type="ECO:0000313" key="3">
    <source>
        <dbReference type="EMBL" id="TYG59546.1"/>
    </source>
</evidence>
<evidence type="ECO:0000313" key="4">
    <source>
        <dbReference type="Proteomes" id="UP000323506"/>
    </source>
</evidence>
<evidence type="ECO:0000256" key="2">
    <source>
        <dbReference type="SAM" id="Phobius"/>
    </source>
</evidence>